<comment type="caution">
    <text evidence="1">The sequence shown here is derived from an EMBL/GenBank/DDBJ whole genome shotgun (WGS) entry which is preliminary data.</text>
</comment>
<dbReference type="EMBL" id="BPLR01010820">
    <property type="protein sequence ID" value="GIY42227.1"/>
    <property type="molecule type" value="Genomic_DNA"/>
</dbReference>
<organism evidence="1 2">
    <name type="scientific">Caerostris extrusa</name>
    <name type="common">Bark spider</name>
    <name type="synonym">Caerostris bankana</name>
    <dbReference type="NCBI Taxonomy" id="172846"/>
    <lineage>
        <taxon>Eukaryota</taxon>
        <taxon>Metazoa</taxon>
        <taxon>Ecdysozoa</taxon>
        <taxon>Arthropoda</taxon>
        <taxon>Chelicerata</taxon>
        <taxon>Arachnida</taxon>
        <taxon>Araneae</taxon>
        <taxon>Araneomorphae</taxon>
        <taxon>Entelegynae</taxon>
        <taxon>Araneoidea</taxon>
        <taxon>Araneidae</taxon>
        <taxon>Caerostris</taxon>
    </lineage>
</organism>
<evidence type="ECO:0000313" key="2">
    <source>
        <dbReference type="Proteomes" id="UP001054945"/>
    </source>
</evidence>
<keyword evidence="2" id="KW-1185">Reference proteome</keyword>
<gene>
    <name evidence="1" type="ORF">CEXT_249731</name>
</gene>
<name>A0AAV4TBD9_CAEEX</name>
<accession>A0AAV4TBD9</accession>
<sequence length="162" mass="19307">MTYLIHEAFHLHIYTFCCEFFFEGLVSARRGFCVKIRDSFRSNKEEELGKKVSSELHQLLHPEEYSAEKLCSKWQLSTSTLQEMQVLRRKKKCLLCSLSLSRIGWNERMFSDFCRKFCPFFSHLCCYIQKMQNKCFSLFSSGYSKFLLFLGNKYVLIPKKRI</sequence>
<dbReference type="Proteomes" id="UP001054945">
    <property type="component" value="Unassembled WGS sequence"/>
</dbReference>
<protein>
    <submittedName>
        <fullName evidence="1">Uncharacterized protein</fullName>
    </submittedName>
</protein>
<proteinExistence type="predicted"/>
<evidence type="ECO:0000313" key="1">
    <source>
        <dbReference type="EMBL" id="GIY42227.1"/>
    </source>
</evidence>
<reference evidence="1 2" key="1">
    <citation type="submission" date="2021-06" db="EMBL/GenBank/DDBJ databases">
        <title>Caerostris extrusa draft genome.</title>
        <authorList>
            <person name="Kono N."/>
            <person name="Arakawa K."/>
        </authorList>
    </citation>
    <scope>NUCLEOTIDE SEQUENCE [LARGE SCALE GENOMIC DNA]</scope>
</reference>
<dbReference type="AlphaFoldDB" id="A0AAV4TBD9"/>